<comment type="caution">
    <text evidence="2">The sequence shown here is derived from an EMBL/GenBank/DDBJ whole genome shotgun (WGS) entry which is preliminary data.</text>
</comment>
<feature type="region of interest" description="Disordered" evidence="1">
    <location>
        <begin position="79"/>
        <end position="99"/>
    </location>
</feature>
<evidence type="ECO:0000313" key="2">
    <source>
        <dbReference type="EMBL" id="GBN84501.1"/>
    </source>
</evidence>
<evidence type="ECO:0008006" key="4">
    <source>
        <dbReference type="Google" id="ProtNLM"/>
    </source>
</evidence>
<dbReference type="AlphaFoldDB" id="A0A4Y2S9C2"/>
<gene>
    <name evidence="2" type="ORF">AVEN_240104_1</name>
</gene>
<dbReference type="EMBL" id="BGPR01020375">
    <property type="protein sequence ID" value="GBN84501.1"/>
    <property type="molecule type" value="Genomic_DNA"/>
</dbReference>
<evidence type="ECO:0000313" key="3">
    <source>
        <dbReference type="Proteomes" id="UP000499080"/>
    </source>
</evidence>
<dbReference type="Proteomes" id="UP000499080">
    <property type="component" value="Unassembled WGS sequence"/>
</dbReference>
<proteinExistence type="predicted"/>
<accession>A0A4Y2S9C2</accession>
<organism evidence="2 3">
    <name type="scientific">Araneus ventricosus</name>
    <name type="common">Orbweaver spider</name>
    <name type="synonym">Epeira ventricosa</name>
    <dbReference type="NCBI Taxonomy" id="182803"/>
    <lineage>
        <taxon>Eukaryota</taxon>
        <taxon>Metazoa</taxon>
        <taxon>Ecdysozoa</taxon>
        <taxon>Arthropoda</taxon>
        <taxon>Chelicerata</taxon>
        <taxon>Arachnida</taxon>
        <taxon>Araneae</taxon>
        <taxon>Araneomorphae</taxon>
        <taxon>Entelegynae</taxon>
        <taxon>Araneoidea</taxon>
        <taxon>Araneidae</taxon>
        <taxon>Araneus</taxon>
    </lineage>
</organism>
<sequence>METSAADKAKEKYKKIRRWILKAVEDVEGSAGATSHHIQNFLEFKQAGISRKQEWNLILKKLLNSGHLTRKDRVRYVVNKSRKDTEKSADNKANEKVAK</sequence>
<name>A0A4Y2S9C2_ARAVE</name>
<reference evidence="2 3" key="1">
    <citation type="journal article" date="2019" name="Sci. Rep.">
        <title>Orb-weaving spider Araneus ventricosus genome elucidates the spidroin gene catalogue.</title>
        <authorList>
            <person name="Kono N."/>
            <person name="Nakamura H."/>
            <person name="Ohtoshi R."/>
            <person name="Moran D.A.P."/>
            <person name="Shinohara A."/>
            <person name="Yoshida Y."/>
            <person name="Fujiwara M."/>
            <person name="Mori M."/>
            <person name="Tomita M."/>
            <person name="Arakawa K."/>
        </authorList>
    </citation>
    <scope>NUCLEOTIDE SEQUENCE [LARGE SCALE GENOMIC DNA]</scope>
</reference>
<dbReference type="OrthoDB" id="6434402at2759"/>
<evidence type="ECO:0000256" key="1">
    <source>
        <dbReference type="SAM" id="MobiDB-lite"/>
    </source>
</evidence>
<protein>
    <recommendedName>
        <fullName evidence="4">H15 domain-containing protein</fullName>
    </recommendedName>
</protein>
<keyword evidence="3" id="KW-1185">Reference proteome</keyword>